<name>A0A1C5HYN5_9ACTN</name>
<gene>
    <name evidence="2" type="ORF">GA0070609_2467</name>
</gene>
<feature type="transmembrane region" description="Helical" evidence="1">
    <location>
        <begin position="109"/>
        <end position="130"/>
    </location>
</feature>
<organism evidence="2 3">
    <name type="scientific">Micromonospora echinaurantiaca</name>
    <dbReference type="NCBI Taxonomy" id="47857"/>
    <lineage>
        <taxon>Bacteria</taxon>
        <taxon>Bacillati</taxon>
        <taxon>Actinomycetota</taxon>
        <taxon>Actinomycetes</taxon>
        <taxon>Micromonosporales</taxon>
        <taxon>Micromonosporaceae</taxon>
        <taxon>Micromonospora</taxon>
    </lineage>
</organism>
<keyword evidence="1" id="KW-1133">Transmembrane helix</keyword>
<evidence type="ECO:0000313" key="2">
    <source>
        <dbReference type="EMBL" id="SCG51072.1"/>
    </source>
</evidence>
<feature type="transmembrane region" description="Helical" evidence="1">
    <location>
        <begin position="220"/>
        <end position="238"/>
    </location>
</feature>
<dbReference type="AlphaFoldDB" id="A0A1C5HYN5"/>
<proteinExistence type="predicted"/>
<dbReference type="Proteomes" id="UP000198217">
    <property type="component" value="Chromosome I"/>
</dbReference>
<dbReference type="EMBL" id="LT607750">
    <property type="protein sequence ID" value="SCG51072.1"/>
    <property type="molecule type" value="Genomic_DNA"/>
</dbReference>
<evidence type="ECO:0000256" key="1">
    <source>
        <dbReference type="SAM" id="Phobius"/>
    </source>
</evidence>
<sequence>MEPGTDQAEDTLAALERLRRRTHRRVHGGAWLPALGIAALLLASVALYRHPLAAPTAIVAEHPWWAGLPDEQRSPVASYTFWFVGTPLLFAGIGLWYRWRARRLGVRVAWPLVAGTGLGVLALLAVLAAVPTGPVPDGLTVADGPYWSGLLTPLLPLAAAVVVLGRAERSAGLTAAGVWMALLTAWLCTSFPLGTLPGWAGRLVGGDGLGGQLGLRPGHYLVLMALPLLAVAAVRLMSGRRPGRA</sequence>
<keyword evidence="1" id="KW-0472">Membrane</keyword>
<protein>
    <submittedName>
        <fullName evidence="2">Uncharacterized protein</fullName>
    </submittedName>
</protein>
<evidence type="ECO:0000313" key="3">
    <source>
        <dbReference type="Proteomes" id="UP000198217"/>
    </source>
</evidence>
<reference evidence="2 3" key="1">
    <citation type="submission" date="2016-06" db="EMBL/GenBank/DDBJ databases">
        <authorList>
            <person name="Kjaerup R.B."/>
            <person name="Dalgaard T.S."/>
            <person name="Juul-Madsen H.R."/>
        </authorList>
    </citation>
    <scope>NUCLEOTIDE SEQUENCE [LARGE SCALE GENOMIC DNA]</scope>
    <source>
        <strain evidence="2 3">DSM 43904</strain>
    </source>
</reference>
<accession>A0A1C5HYN5</accession>
<dbReference type="RefSeq" id="WP_088993920.1">
    <property type="nucleotide sequence ID" value="NZ_LT607750.1"/>
</dbReference>
<feature type="transmembrane region" description="Helical" evidence="1">
    <location>
        <begin position="79"/>
        <end position="97"/>
    </location>
</feature>
<keyword evidence="3" id="KW-1185">Reference proteome</keyword>
<keyword evidence="1" id="KW-0812">Transmembrane</keyword>
<feature type="transmembrane region" description="Helical" evidence="1">
    <location>
        <begin position="146"/>
        <end position="165"/>
    </location>
</feature>
<feature type="transmembrane region" description="Helical" evidence="1">
    <location>
        <begin position="177"/>
        <end position="200"/>
    </location>
</feature>
<feature type="transmembrane region" description="Helical" evidence="1">
    <location>
        <begin position="29"/>
        <end position="48"/>
    </location>
</feature>